<evidence type="ECO:0000313" key="3">
    <source>
        <dbReference type="Proteomes" id="UP000295357"/>
    </source>
</evidence>
<dbReference type="Proteomes" id="UP000295357">
    <property type="component" value="Unassembled WGS sequence"/>
</dbReference>
<feature type="signal peptide" evidence="1">
    <location>
        <begin position="1"/>
        <end position="20"/>
    </location>
</feature>
<accession>A0A4R6MZ70</accession>
<protein>
    <submittedName>
        <fullName evidence="2">Uncharacterized protein DUF4148</fullName>
    </submittedName>
</protein>
<keyword evidence="1" id="KW-0732">Signal</keyword>
<sequence>MLKKLSVVALSLIAASAAMAQGLSREQVQAELQRARAAGEIARVDSESYSPSVRSVASTKTRAEVVAELERARASGELALLNSNNPDLGELQALQRARAVSAERLAGQPKSAQ</sequence>
<dbReference type="RefSeq" id="WP_133604435.1">
    <property type="nucleotide sequence ID" value="NZ_JAUFPJ010000008.1"/>
</dbReference>
<reference evidence="2 3" key="1">
    <citation type="submission" date="2019-03" db="EMBL/GenBank/DDBJ databases">
        <title>Genomic Encyclopedia of Type Strains, Phase IV (KMG-IV): sequencing the most valuable type-strain genomes for metagenomic binning, comparative biology and taxonomic classification.</title>
        <authorList>
            <person name="Goeker M."/>
        </authorList>
    </citation>
    <scope>NUCLEOTIDE SEQUENCE [LARGE SCALE GENOMIC DNA]</scope>
    <source>
        <strain evidence="2 3">DSM 25082</strain>
    </source>
</reference>
<organism evidence="2 3">
    <name type="scientific">Roseateles asaccharophilus</name>
    <dbReference type="NCBI Taxonomy" id="582607"/>
    <lineage>
        <taxon>Bacteria</taxon>
        <taxon>Pseudomonadati</taxon>
        <taxon>Pseudomonadota</taxon>
        <taxon>Betaproteobacteria</taxon>
        <taxon>Burkholderiales</taxon>
        <taxon>Sphaerotilaceae</taxon>
        <taxon>Roseateles</taxon>
    </lineage>
</organism>
<feature type="chain" id="PRO_5020756574" evidence="1">
    <location>
        <begin position="21"/>
        <end position="113"/>
    </location>
</feature>
<evidence type="ECO:0000256" key="1">
    <source>
        <dbReference type="SAM" id="SignalP"/>
    </source>
</evidence>
<dbReference type="AlphaFoldDB" id="A0A4R6MZ70"/>
<name>A0A4R6MZ70_9BURK</name>
<proteinExistence type="predicted"/>
<keyword evidence="3" id="KW-1185">Reference proteome</keyword>
<comment type="caution">
    <text evidence="2">The sequence shown here is derived from an EMBL/GenBank/DDBJ whole genome shotgun (WGS) entry which is preliminary data.</text>
</comment>
<evidence type="ECO:0000313" key="2">
    <source>
        <dbReference type="EMBL" id="TDP07616.1"/>
    </source>
</evidence>
<dbReference type="InterPro" id="IPR025421">
    <property type="entry name" value="DUF4148"/>
</dbReference>
<gene>
    <name evidence="2" type="ORF">DFR39_107149</name>
</gene>
<dbReference type="EMBL" id="SNXE01000007">
    <property type="protein sequence ID" value="TDP07616.1"/>
    <property type="molecule type" value="Genomic_DNA"/>
</dbReference>
<dbReference type="Pfam" id="PF13663">
    <property type="entry name" value="DUF4148"/>
    <property type="match status" value="2"/>
</dbReference>